<evidence type="ECO:0000256" key="1">
    <source>
        <dbReference type="SAM" id="MobiDB-lite"/>
    </source>
</evidence>
<dbReference type="AlphaFoldDB" id="A0AAV3Z7C7"/>
<comment type="caution">
    <text evidence="2">The sequence shown here is derived from an EMBL/GenBank/DDBJ whole genome shotgun (WGS) entry which is preliminary data.</text>
</comment>
<reference evidence="2 3" key="1">
    <citation type="journal article" date="2021" name="Elife">
        <title>Chloroplast acquisition without the gene transfer in kleptoplastic sea slugs, Plakobranchus ocellatus.</title>
        <authorList>
            <person name="Maeda T."/>
            <person name="Takahashi S."/>
            <person name="Yoshida T."/>
            <person name="Shimamura S."/>
            <person name="Takaki Y."/>
            <person name="Nagai Y."/>
            <person name="Toyoda A."/>
            <person name="Suzuki Y."/>
            <person name="Arimoto A."/>
            <person name="Ishii H."/>
            <person name="Satoh N."/>
            <person name="Nishiyama T."/>
            <person name="Hasebe M."/>
            <person name="Maruyama T."/>
            <person name="Minagawa J."/>
            <person name="Obokata J."/>
            <person name="Shigenobu S."/>
        </authorList>
    </citation>
    <scope>NUCLEOTIDE SEQUENCE [LARGE SCALE GENOMIC DNA]</scope>
</reference>
<proteinExistence type="predicted"/>
<accession>A0AAV3Z7C7</accession>
<evidence type="ECO:0000313" key="3">
    <source>
        <dbReference type="Proteomes" id="UP000735302"/>
    </source>
</evidence>
<name>A0AAV3Z7C7_9GAST</name>
<gene>
    <name evidence="2" type="ORF">PoB_001712300</name>
</gene>
<sequence>MGGNVTGTFDSAMCVSGRRETQSPWFSISGAAQYSADVFKTCAITPVPITLRYDANVVRRSRGDGGSGNHQEEQFSQRIYGRQ</sequence>
<organism evidence="2 3">
    <name type="scientific">Plakobranchus ocellatus</name>
    <dbReference type="NCBI Taxonomy" id="259542"/>
    <lineage>
        <taxon>Eukaryota</taxon>
        <taxon>Metazoa</taxon>
        <taxon>Spiralia</taxon>
        <taxon>Lophotrochozoa</taxon>
        <taxon>Mollusca</taxon>
        <taxon>Gastropoda</taxon>
        <taxon>Heterobranchia</taxon>
        <taxon>Euthyneura</taxon>
        <taxon>Panpulmonata</taxon>
        <taxon>Sacoglossa</taxon>
        <taxon>Placobranchoidea</taxon>
        <taxon>Plakobranchidae</taxon>
        <taxon>Plakobranchus</taxon>
    </lineage>
</organism>
<feature type="region of interest" description="Disordered" evidence="1">
    <location>
        <begin position="60"/>
        <end position="83"/>
    </location>
</feature>
<keyword evidence="3" id="KW-1185">Reference proteome</keyword>
<dbReference type="Proteomes" id="UP000735302">
    <property type="component" value="Unassembled WGS sequence"/>
</dbReference>
<protein>
    <submittedName>
        <fullName evidence="2">Uncharacterized protein</fullName>
    </submittedName>
</protein>
<evidence type="ECO:0000313" key="2">
    <source>
        <dbReference type="EMBL" id="GFN90617.1"/>
    </source>
</evidence>
<dbReference type="EMBL" id="BLXT01002056">
    <property type="protein sequence ID" value="GFN90617.1"/>
    <property type="molecule type" value="Genomic_DNA"/>
</dbReference>